<sequence>MRASYEDGQKVILFETPKVGMMMQMYLPLTQRNQAPYPPVCVTRVTGDCVAEWEDIENERKKRNEVVIVQNTAETLERDEKGRSQLKSMLYQSQSSYGFQPRSFYGFQPRSQYGIQSFYNVATVANTPDTEKEEEENETEIDWLTDPGYSRRALVFSCVPIVRRPVRIWRVGKGNWGRWNTAPPFMNAQRQLDRKRKAQLQRQLLNKAQMLVHQLRILNSSQSKLALSPPQQQSNIKSPPPAQTRAAAPSTTSQIANPTKSAANPVSNAAPPLVIKDNFKKKQ</sequence>
<proteinExistence type="predicted"/>
<feature type="compositionally biased region" description="Polar residues" evidence="1">
    <location>
        <begin position="249"/>
        <end position="260"/>
    </location>
</feature>
<evidence type="ECO:0000313" key="2">
    <source>
        <dbReference type="EMBL" id="KAA6385674.1"/>
    </source>
</evidence>
<protein>
    <submittedName>
        <fullName evidence="2">Uncharacterized protein</fullName>
    </submittedName>
</protein>
<comment type="caution">
    <text evidence="2">The sequence shown here is derived from an EMBL/GenBank/DDBJ whole genome shotgun (WGS) entry which is preliminary data.</text>
</comment>
<feature type="region of interest" description="Disordered" evidence="1">
    <location>
        <begin position="224"/>
        <end position="283"/>
    </location>
</feature>
<feature type="compositionally biased region" description="Polar residues" evidence="1">
    <location>
        <begin position="224"/>
        <end position="237"/>
    </location>
</feature>
<reference evidence="2 3" key="1">
    <citation type="submission" date="2019-03" db="EMBL/GenBank/DDBJ databases">
        <title>Single cell metagenomics reveals metabolic interactions within the superorganism composed of flagellate Streblomastix strix and complex community of Bacteroidetes bacteria on its surface.</title>
        <authorList>
            <person name="Treitli S.C."/>
            <person name="Kolisko M."/>
            <person name="Husnik F."/>
            <person name="Keeling P."/>
            <person name="Hampl V."/>
        </authorList>
    </citation>
    <scope>NUCLEOTIDE SEQUENCE [LARGE SCALE GENOMIC DNA]</scope>
    <source>
        <strain evidence="2">ST1C</strain>
    </source>
</reference>
<accession>A0A5J4VST2</accession>
<dbReference type="AlphaFoldDB" id="A0A5J4VST2"/>
<gene>
    <name evidence="2" type="ORF">EZS28_018799</name>
</gene>
<organism evidence="2 3">
    <name type="scientific">Streblomastix strix</name>
    <dbReference type="NCBI Taxonomy" id="222440"/>
    <lineage>
        <taxon>Eukaryota</taxon>
        <taxon>Metamonada</taxon>
        <taxon>Preaxostyla</taxon>
        <taxon>Oxymonadida</taxon>
        <taxon>Streblomastigidae</taxon>
        <taxon>Streblomastix</taxon>
    </lineage>
</organism>
<evidence type="ECO:0000313" key="3">
    <source>
        <dbReference type="Proteomes" id="UP000324800"/>
    </source>
</evidence>
<dbReference type="EMBL" id="SNRW01005158">
    <property type="protein sequence ID" value="KAA6385674.1"/>
    <property type="molecule type" value="Genomic_DNA"/>
</dbReference>
<dbReference type="Proteomes" id="UP000324800">
    <property type="component" value="Unassembled WGS sequence"/>
</dbReference>
<evidence type="ECO:0000256" key="1">
    <source>
        <dbReference type="SAM" id="MobiDB-lite"/>
    </source>
</evidence>
<feature type="compositionally biased region" description="Low complexity" evidence="1">
    <location>
        <begin position="261"/>
        <end position="272"/>
    </location>
</feature>
<name>A0A5J4VST2_9EUKA</name>